<sequence length="64" mass="6959">MERVPASRPEVQAPIHAGRARTASSRQPSASRACRAVRSGSAIRAMTWVAMILSVSIVALRWSR</sequence>
<keyword evidence="4" id="KW-1185">Reference proteome</keyword>
<organism evidence="3 4">
    <name type="scientific">Tessaracoccus flavescens</name>
    <dbReference type="NCBI Taxonomy" id="399497"/>
    <lineage>
        <taxon>Bacteria</taxon>
        <taxon>Bacillati</taxon>
        <taxon>Actinomycetota</taxon>
        <taxon>Actinomycetes</taxon>
        <taxon>Propionibacteriales</taxon>
        <taxon>Propionibacteriaceae</taxon>
        <taxon>Tessaracoccus</taxon>
    </lineage>
</organism>
<keyword evidence="2" id="KW-0472">Membrane</keyword>
<evidence type="ECO:0000256" key="1">
    <source>
        <dbReference type="SAM" id="MobiDB-lite"/>
    </source>
</evidence>
<dbReference type="EMBL" id="CP019607">
    <property type="protein sequence ID" value="AQP50288.1"/>
    <property type="molecule type" value="Genomic_DNA"/>
</dbReference>
<accession>A0A1Q2CVZ6</accession>
<dbReference type="KEGG" id="tfa:BW733_05005"/>
<evidence type="ECO:0000313" key="4">
    <source>
        <dbReference type="Proteomes" id="UP000188235"/>
    </source>
</evidence>
<gene>
    <name evidence="3" type="ORF">BW733_05005</name>
</gene>
<keyword evidence="2" id="KW-0812">Transmembrane</keyword>
<feature type="region of interest" description="Disordered" evidence="1">
    <location>
        <begin position="1"/>
        <end position="33"/>
    </location>
</feature>
<protein>
    <submittedName>
        <fullName evidence="3">Uncharacterized protein</fullName>
    </submittedName>
</protein>
<name>A0A1Q2CVZ6_9ACTN</name>
<reference evidence="3 4" key="1">
    <citation type="journal article" date="2008" name="Int. J. Syst. Evol. Microbiol.">
        <title>Tessaracoccus flavescens sp. nov., isolated from marine sediment.</title>
        <authorList>
            <person name="Lee D.W."/>
            <person name="Lee S.D."/>
        </authorList>
    </citation>
    <scope>NUCLEOTIDE SEQUENCE [LARGE SCALE GENOMIC DNA]</scope>
    <source>
        <strain evidence="3 4">SST-39T</strain>
    </source>
</reference>
<proteinExistence type="predicted"/>
<keyword evidence="2" id="KW-1133">Transmembrane helix</keyword>
<dbReference type="Proteomes" id="UP000188235">
    <property type="component" value="Chromosome"/>
</dbReference>
<dbReference type="AlphaFoldDB" id="A0A1Q2CVZ6"/>
<evidence type="ECO:0000313" key="3">
    <source>
        <dbReference type="EMBL" id="AQP50288.1"/>
    </source>
</evidence>
<evidence type="ECO:0000256" key="2">
    <source>
        <dbReference type="SAM" id="Phobius"/>
    </source>
</evidence>
<feature type="transmembrane region" description="Helical" evidence="2">
    <location>
        <begin position="45"/>
        <end position="63"/>
    </location>
</feature>